<evidence type="ECO:0000256" key="2">
    <source>
        <dbReference type="SAM" id="Phobius"/>
    </source>
</evidence>
<name>A0ABQ2G2A7_9DEIO</name>
<proteinExistence type="predicted"/>
<keyword evidence="2" id="KW-0472">Membrane</keyword>
<dbReference type="Proteomes" id="UP000639973">
    <property type="component" value="Unassembled WGS sequence"/>
</dbReference>
<gene>
    <name evidence="3" type="ORF">GCM10010840_07370</name>
</gene>
<evidence type="ECO:0008006" key="5">
    <source>
        <dbReference type="Google" id="ProtNLM"/>
    </source>
</evidence>
<organism evidence="3 4">
    <name type="scientific">Deinococcus aerolatus</name>
    <dbReference type="NCBI Taxonomy" id="522487"/>
    <lineage>
        <taxon>Bacteria</taxon>
        <taxon>Thermotogati</taxon>
        <taxon>Deinococcota</taxon>
        <taxon>Deinococci</taxon>
        <taxon>Deinococcales</taxon>
        <taxon>Deinococcaceae</taxon>
        <taxon>Deinococcus</taxon>
    </lineage>
</organism>
<reference evidence="4" key="1">
    <citation type="journal article" date="2019" name="Int. J. Syst. Evol. Microbiol.">
        <title>The Global Catalogue of Microorganisms (GCM) 10K type strain sequencing project: providing services to taxonomists for standard genome sequencing and annotation.</title>
        <authorList>
            <consortium name="The Broad Institute Genomics Platform"/>
            <consortium name="The Broad Institute Genome Sequencing Center for Infectious Disease"/>
            <person name="Wu L."/>
            <person name="Ma J."/>
        </authorList>
    </citation>
    <scope>NUCLEOTIDE SEQUENCE [LARGE SCALE GENOMIC DNA]</scope>
    <source>
        <strain evidence="4">JCM 15442</strain>
    </source>
</reference>
<keyword evidence="2" id="KW-0812">Transmembrane</keyword>
<dbReference type="EMBL" id="BMOL01000002">
    <property type="protein sequence ID" value="GGL71767.1"/>
    <property type="molecule type" value="Genomic_DNA"/>
</dbReference>
<accession>A0ABQ2G2A7</accession>
<feature type="transmembrane region" description="Helical" evidence="2">
    <location>
        <begin position="31"/>
        <end position="50"/>
    </location>
</feature>
<evidence type="ECO:0000256" key="1">
    <source>
        <dbReference type="SAM" id="MobiDB-lite"/>
    </source>
</evidence>
<keyword evidence="2" id="KW-1133">Transmembrane helix</keyword>
<keyword evidence="4" id="KW-1185">Reference proteome</keyword>
<comment type="caution">
    <text evidence="3">The sequence shown here is derived from an EMBL/GenBank/DDBJ whole genome shotgun (WGS) entry which is preliminary data.</text>
</comment>
<evidence type="ECO:0000313" key="4">
    <source>
        <dbReference type="Proteomes" id="UP000639973"/>
    </source>
</evidence>
<evidence type="ECO:0000313" key="3">
    <source>
        <dbReference type="EMBL" id="GGL71767.1"/>
    </source>
</evidence>
<protein>
    <recommendedName>
        <fullName evidence="5">Secreted protein</fullName>
    </recommendedName>
</protein>
<sequence>MRRRAIWVLAAGLAGLTLATAVGMGGLGLIGLSLAGALLTAMGIAVNSCIRHSGDPEIQPEYTVPAASQRGGPPQGNRL</sequence>
<feature type="region of interest" description="Disordered" evidence="1">
    <location>
        <begin position="55"/>
        <end position="79"/>
    </location>
</feature>